<dbReference type="AlphaFoldDB" id="T1KVZ6"/>
<protein>
    <recommendedName>
        <fullName evidence="8">CDC20/Fizzy WD40 domain-containing protein</fullName>
    </recommendedName>
</protein>
<evidence type="ECO:0000256" key="6">
    <source>
        <dbReference type="ARBA" id="ARBA00023306"/>
    </source>
</evidence>
<dbReference type="SMART" id="SM00320">
    <property type="entry name" value="WD40"/>
    <property type="match status" value="7"/>
</dbReference>
<proteinExistence type="inferred from homology"/>
<evidence type="ECO:0000256" key="5">
    <source>
        <dbReference type="ARBA" id="ARBA00022776"/>
    </source>
</evidence>
<dbReference type="EMBL" id="CAEY01000620">
    <property type="status" value="NOT_ANNOTATED_CDS"/>
    <property type="molecule type" value="Genomic_DNA"/>
</dbReference>
<dbReference type="eggNOG" id="KOG0305">
    <property type="taxonomic scope" value="Eukaryota"/>
</dbReference>
<dbReference type="PROSITE" id="PS50082">
    <property type="entry name" value="WD_REPEATS_2"/>
    <property type="match status" value="3"/>
</dbReference>
<dbReference type="KEGG" id="tut:107367664"/>
<dbReference type="GO" id="GO:0031145">
    <property type="term" value="P:anaphase-promoting complex-dependent catabolic process"/>
    <property type="evidence" value="ECO:0007669"/>
    <property type="project" value="TreeGrafter"/>
</dbReference>
<dbReference type="InterPro" id="IPR036322">
    <property type="entry name" value="WD40_repeat_dom_sf"/>
</dbReference>
<organism evidence="9 10">
    <name type="scientific">Tetranychus urticae</name>
    <name type="common">Two-spotted spider mite</name>
    <dbReference type="NCBI Taxonomy" id="32264"/>
    <lineage>
        <taxon>Eukaryota</taxon>
        <taxon>Metazoa</taxon>
        <taxon>Ecdysozoa</taxon>
        <taxon>Arthropoda</taxon>
        <taxon>Chelicerata</taxon>
        <taxon>Arachnida</taxon>
        <taxon>Acari</taxon>
        <taxon>Acariformes</taxon>
        <taxon>Trombidiformes</taxon>
        <taxon>Prostigmata</taxon>
        <taxon>Eleutherengona</taxon>
        <taxon>Raphignathae</taxon>
        <taxon>Tetranychoidea</taxon>
        <taxon>Tetranychidae</taxon>
        <taxon>Tetranychus</taxon>
    </lineage>
</organism>
<dbReference type="OrthoDB" id="10263272at2759"/>
<feature type="repeat" description="WD" evidence="7">
    <location>
        <begin position="351"/>
        <end position="395"/>
    </location>
</feature>
<dbReference type="EnsemblMetazoa" id="tetur23g02420.1">
    <property type="protein sequence ID" value="tetur23g02420.1"/>
    <property type="gene ID" value="tetur23g02420"/>
</dbReference>
<evidence type="ECO:0000313" key="9">
    <source>
        <dbReference type="EnsemblMetazoa" id="tetur23g02420.1"/>
    </source>
</evidence>
<dbReference type="InterPro" id="IPR033010">
    <property type="entry name" value="Cdc20/Fizzy"/>
</dbReference>
<keyword evidence="2 7" id="KW-0853">WD repeat</keyword>
<dbReference type="GO" id="GO:0010997">
    <property type="term" value="F:anaphase-promoting complex binding"/>
    <property type="evidence" value="ECO:0007669"/>
    <property type="project" value="InterPro"/>
</dbReference>
<evidence type="ECO:0000256" key="3">
    <source>
        <dbReference type="ARBA" id="ARBA00022618"/>
    </source>
</evidence>
<reference evidence="10" key="1">
    <citation type="submission" date="2011-08" db="EMBL/GenBank/DDBJ databases">
        <authorList>
            <person name="Rombauts S."/>
        </authorList>
    </citation>
    <scope>NUCLEOTIDE SEQUENCE</scope>
    <source>
        <strain evidence="10">London</strain>
    </source>
</reference>
<name>T1KVZ6_TETUR</name>
<keyword evidence="10" id="KW-1185">Reference proteome</keyword>
<evidence type="ECO:0000256" key="4">
    <source>
        <dbReference type="ARBA" id="ARBA00022737"/>
    </source>
</evidence>
<comment type="similarity">
    <text evidence="1">Belongs to the WD repeat CDC20/Fizzy family.</text>
</comment>
<dbReference type="GO" id="GO:0005680">
    <property type="term" value="C:anaphase-promoting complex"/>
    <property type="evidence" value="ECO:0007669"/>
    <property type="project" value="TreeGrafter"/>
</dbReference>
<keyword evidence="5" id="KW-0498">Mitosis</keyword>
<reference evidence="9" key="2">
    <citation type="submission" date="2015-06" db="UniProtKB">
        <authorList>
            <consortium name="EnsemblMetazoa"/>
        </authorList>
    </citation>
    <scope>IDENTIFICATION</scope>
</reference>
<evidence type="ECO:0000259" key="8">
    <source>
        <dbReference type="Pfam" id="PF24807"/>
    </source>
</evidence>
<evidence type="ECO:0000256" key="7">
    <source>
        <dbReference type="PROSITE-ProRule" id="PRU00221"/>
    </source>
</evidence>
<evidence type="ECO:0000256" key="1">
    <source>
        <dbReference type="ARBA" id="ARBA00006445"/>
    </source>
</evidence>
<feature type="domain" description="CDC20/Fizzy WD40" evidence="8">
    <location>
        <begin position="179"/>
        <end position="470"/>
    </location>
</feature>
<dbReference type="Gene3D" id="2.130.10.10">
    <property type="entry name" value="YVTN repeat-like/Quinoprotein amine dehydrogenase"/>
    <property type="match status" value="1"/>
</dbReference>
<dbReference type="PROSITE" id="PS50294">
    <property type="entry name" value="WD_REPEATS_REGION"/>
    <property type="match status" value="2"/>
</dbReference>
<dbReference type="InterPro" id="IPR001680">
    <property type="entry name" value="WD40_rpt"/>
</dbReference>
<evidence type="ECO:0000313" key="10">
    <source>
        <dbReference type="Proteomes" id="UP000015104"/>
    </source>
</evidence>
<dbReference type="CDD" id="cd00200">
    <property type="entry name" value="WD40"/>
    <property type="match status" value="1"/>
</dbReference>
<dbReference type="STRING" id="32264.T1KVZ6"/>
<feature type="repeat" description="WD" evidence="7">
    <location>
        <begin position="439"/>
        <end position="471"/>
    </location>
</feature>
<dbReference type="InterPro" id="IPR056150">
    <property type="entry name" value="WD40_CDC20-Fz"/>
</dbReference>
<dbReference type="PANTHER" id="PTHR19918">
    <property type="entry name" value="CELL DIVISION CYCLE 20 CDC20 FIZZY -RELATED"/>
    <property type="match status" value="1"/>
</dbReference>
<keyword evidence="3" id="KW-0132">Cell division</keyword>
<dbReference type="HOGENOM" id="CLU_014831_6_1_1"/>
<keyword evidence="4" id="KW-0677">Repeat</keyword>
<dbReference type="GO" id="GO:0051301">
    <property type="term" value="P:cell division"/>
    <property type="evidence" value="ECO:0007669"/>
    <property type="project" value="UniProtKB-KW"/>
</dbReference>
<dbReference type="InterPro" id="IPR019775">
    <property type="entry name" value="WD40_repeat_CS"/>
</dbReference>
<dbReference type="PANTHER" id="PTHR19918:SF8">
    <property type="entry name" value="FI02843P"/>
    <property type="match status" value="1"/>
</dbReference>
<feature type="repeat" description="WD" evidence="7">
    <location>
        <begin position="307"/>
        <end position="339"/>
    </location>
</feature>
<dbReference type="InterPro" id="IPR015943">
    <property type="entry name" value="WD40/YVTN_repeat-like_dom_sf"/>
</dbReference>
<sequence length="502" mass="55603">MSKYTNVSLLDSFVNLNLTDSICNKSLSAPVASTAKTPCKTPGKKSNFKTPKVTPSAMNNTLKTPGSPTSAADRYIPNRNAMNFEINHHLLTQGDKTTKENDGEPVKDTTINQSTKQQAISEALNCDLNNHRILCFNDKAPLAPEGHANSLKVLYSSSKISNSCKKSNRHIPSQPERILDAPDIKNDYYLQLLDWNSNNLLAVALDKDLYLWNASNGSITKLVGLPEGEYISSVAWFDGFNNLAVGTSNREVQLWDAEQQKRLRIMQGHTARVSTLAWNSHVLSSGSRNGQIFHHDVRVAQHHIGTLNGHEQEVCGLKWSSGGNYLASGGNDNVVNIWSKDPGNDRPLYTFNSHTAAVKALAWSPWKPNLLATGGGTADRHIKIWNVNNGSCLYSVDAKSQVCAILWSKEYQELISAHGYSKNELIVWKYPGVSKITELRGHTQRILGLSMSPDGSTVVSLSADETLRFWECFQVDNEKKKKAELKAYKDILVNNPLRSSIR</sequence>
<dbReference type="GO" id="GO:1905786">
    <property type="term" value="P:positive regulation of anaphase-promoting complex-dependent catabolic process"/>
    <property type="evidence" value="ECO:0007669"/>
    <property type="project" value="TreeGrafter"/>
</dbReference>
<dbReference type="Pfam" id="PF24807">
    <property type="entry name" value="WD40_CDC20-Fz"/>
    <property type="match status" value="1"/>
</dbReference>
<dbReference type="GO" id="GO:1990757">
    <property type="term" value="F:ubiquitin ligase activator activity"/>
    <property type="evidence" value="ECO:0007669"/>
    <property type="project" value="TreeGrafter"/>
</dbReference>
<evidence type="ECO:0000256" key="2">
    <source>
        <dbReference type="ARBA" id="ARBA00022574"/>
    </source>
</evidence>
<dbReference type="SUPFAM" id="SSF50978">
    <property type="entry name" value="WD40 repeat-like"/>
    <property type="match status" value="1"/>
</dbReference>
<dbReference type="Proteomes" id="UP000015104">
    <property type="component" value="Unassembled WGS sequence"/>
</dbReference>
<keyword evidence="6" id="KW-0131">Cell cycle</keyword>
<gene>
    <name evidence="9" type="primary">107367664</name>
</gene>
<accession>T1KVZ6</accession>
<dbReference type="PROSITE" id="PS00678">
    <property type="entry name" value="WD_REPEATS_1"/>
    <property type="match status" value="1"/>
</dbReference>